<accession>A0A438CDE4</accession>
<sequence>MDEAKVQAIKDWHAPSKIKQAAKLDFTYEKMKQEVKEGATKKYWLEDDLLMAKRGHPSKEMTSTILSNYYY</sequence>
<dbReference type="AlphaFoldDB" id="A0A438CDE4"/>
<reference evidence="1 2" key="1">
    <citation type="journal article" date="2018" name="PLoS Genet.">
        <title>Population sequencing reveals clonal diversity and ancestral inbreeding in the grapevine cultivar Chardonnay.</title>
        <authorList>
            <person name="Roach M.J."/>
            <person name="Johnson D.L."/>
            <person name="Bohlmann J."/>
            <person name="van Vuuren H.J."/>
            <person name="Jones S.J."/>
            <person name="Pretorius I.S."/>
            <person name="Schmidt S.A."/>
            <person name="Borneman A.R."/>
        </authorList>
    </citation>
    <scope>NUCLEOTIDE SEQUENCE [LARGE SCALE GENOMIC DNA]</scope>
    <source>
        <strain evidence="2">cv. Chardonnay</strain>
        <tissue evidence="1">Leaf</tissue>
    </source>
</reference>
<dbReference type="EMBL" id="QGNW01002322">
    <property type="protein sequence ID" value="RVW20996.1"/>
    <property type="molecule type" value="Genomic_DNA"/>
</dbReference>
<protein>
    <submittedName>
        <fullName evidence="1">Uncharacterized protein</fullName>
    </submittedName>
</protein>
<proteinExistence type="predicted"/>
<comment type="caution">
    <text evidence="1">The sequence shown here is derived from an EMBL/GenBank/DDBJ whole genome shotgun (WGS) entry which is preliminary data.</text>
</comment>
<evidence type="ECO:0000313" key="1">
    <source>
        <dbReference type="EMBL" id="RVW20996.1"/>
    </source>
</evidence>
<gene>
    <name evidence="1" type="ORF">CK203_114473</name>
</gene>
<name>A0A438CDE4_VITVI</name>
<dbReference type="Proteomes" id="UP000288805">
    <property type="component" value="Unassembled WGS sequence"/>
</dbReference>
<evidence type="ECO:0000313" key="2">
    <source>
        <dbReference type="Proteomes" id="UP000288805"/>
    </source>
</evidence>
<organism evidence="1 2">
    <name type="scientific">Vitis vinifera</name>
    <name type="common">Grape</name>
    <dbReference type="NCBI Taxonomy" id="29760"/>
    <lineage>
        <taxon>Eukaryota</taxon>
        <taxon>Viridiplantae</taxon>
        <taxon>Streptophyta</taxon>
        <taxon>Embryophyta</taxon>
        <taxon>Tracheophyta</taxon>
        <taxon>Spermatophyta</taxon>
        <taxon>Magnoliopsida</taxon>
        <taxon>eudicotyledons</taxon>
        <taxon>Gunneridae</taxon>
        <taxon>Pentapetalae</taxon>
        <taxon>rosids</taxon>
        <taxon>Vitales</taxon>
        <taxon>Vitaceae</taxon>
        <taxon>Viteae</taxon>
        <taxon>Vitis</taxon>
    </lineage>
</organism>